<proteinExistence type="predicted"/>
<evidence type="ECO:0000256" key="1">
    <source>
        <dbReference type="SAM" id="MobiDB-lite"/>
    </source>
</evidence>
<feature type="compositionally biased region" description="Basic and acidic residues" evidence="1">
    <location>
        <begin position="443"/>
        <end position="457"/>
    </location>
</feature>
<protein>
    <submittedName>
        <fullName evidence="2">Uncharacterized protein</fullName>
    </submittedName>
</protein>
<organism evidence="2 3">
    <name type="scientific">Couchioplanes caeruleus subsp. caeruleus</name>
    <dbReference type="NCBI Taxonomy" id="56427"/>
    <lineage>
        <taxon>Bacteria</taxon>
        <taxon>Bacillati</taxon>
        <taxon>Actinomycetota</taxon>
        <taxon>Actinomycetes</taxon>
        <taxon>Micromonosporales</taxon>
        <taxon>Micromonosporaceae</taxon>
        <taxon>Couchioplanes</taxon>
    </lineage>
</organism>
<comment type="caution">
    <text evidence="2">The sequence shown here is derived from an EMBL/GenBank/DDBJ whole genome shotgun (WGS) entry which is preliminary data.</text>
</comment>
<accession>A0A1K0GNV8</accession>
<sequence length="750" mass="79196">MTDNVAPLVRLDSSDAGNAPGLSYNVPDPTSFPGRSYITLDFGSNDPFHAQAVSLDAATPTAVPSFALPSTVRGRMAPQLRPPNGGDGEGPMHDPPEPQAVLRVAEPAQGSTFDSGPDGFDLRVAVQATFTHTSVRPSNATITVNGTDYSAEAAGSPSGSVREYSAAVSVRPGPVSISARLMLADTEFATLAPRSVEVRQLTTPPSPNTTPPSLTVDDPSEAMSLTLSAEGTATLNVAGKAVDAAAGIKSCTVLLDGGSPEDVPVAADGSFSKPLTLTDVGSHKVVVLATNKAGASSQVVRKFSVSAVSSVPRHRLMLVECLRLSNFLGRYGAGRIVQTFSLLPGEKTNITIRTFNTASTTATNTSSVFDSFSETTDDELTSAIANEDTTKTQDEKSLKANVNVKAGATWGWGSASVEAGLAYGTSSAREQLTKNVTNGTSRHAAEKSSKRDIKVDTTKTVTSGTENEQTVVRTLENTSLSRTLNFVFRQMTQEFVSILHLVDVRVGHLTEWFTPAGERVMQVPDSTHPETKNPKVDYEEVALPQLNALLKGICAGDEGVALAEATILRQLDAIFDYRGQWQRIIEDVSRQVPSRDPITGKIRTEPDPHDATKTVPATETLSWRRFDPDLAMTYPEPADGDDSATSGGVPVTVPGVILAVTTNTLRTDGIVVDAFLGGGTALDDYGTRLQGALARLREAEAAQVEQHGARTAHALAVAGSGDAAKAAVWATVFPAPRELQGHHEQEPHPK</sequence>
<keyword evidence="3" id="KW-1185">Reference proteome</keyword>
<evidence type="ECO:0000313" key="3">
    <source>
        <dbReference type="Proteomes" id="UP000182486"/>
    </source>
</evidence>
<dbReference type="RefSeq" id="WP_071806643.1">
    <property type="nucleotide sequence ID" value="NZ_MEIA01000197.1"/>
</dbReference>
<feature type="region of interest" description="Disordered" evidence="1">
    <location>
        <begin position="438"/>
        <end position="465"/>
    </location>
</feature>
<dbReference type="Proteomes" id="UP000182486">
    <property type="component" value="Unassembled WGS sequence"/>
</dbReference>
<dbReference type="EMBL" id="MEIA01000197">
    <property type="protein sequence ID" value="OJF12780.1"/>
    <property type="molecule type" value="Genomic_DNA"/>
</dbReference>
<gene>
    <name evidence="2" type="ORF">BG844_18810</name>
</gene>
<reference evidence="2 3" key="1">
    <citation type="submission" date="2016-09" db="EMBL/GenBank/DDBJ databases">
        <title>Couchioplanes caeruleus draft genome sequence.</title>
        <authorList>
            <person name="Sheehan J."/>
            <person name="Caffrey P."/>
        </authorList>
    </citation>
    <scope>NUCLEOTIDE SEQUENCE [LARGE SCALE GENOMIC DNA]</scope>
    <source>
        <strain evidence="2 3">DSM 43634</strain>
    </source>
</reference>
<dbReference type="AlphaFoldDB" id="A0A1K0GNV8"/>
<feature type="region of interest" description="Disordered" evidence="1">
    <location>
        <begin position="75"/>
        <end position="98"/>
    </location>
</feature>
<feature type="region of interest" description="Disordered" evidence="1">
    <location>
        <begin position="1"/>
        <end position="27"/>
    </location>
</feature>
<name>A0A1K0GNV8_9ACTN</name>
<evidence type="ECO:0000313" key="2">
    <source>
        <dbReference type="EMBL" id="OJF12780.1"/>
    </source>
</evidence>